<dbReference type="Gene3D" id="3.40.50.620">
    <property type="entry name" value="HUPs"/>
    <property type="match status" value="1"/>
</dbReference>
<evidence type="ECO:0000313" key="13">
    <source>
        <dbReference type="Proteomes" id="UP000319280"/>
    </source>
</evidence>
<dbReference type="GO" id="GO:0005524">
    <property type="term" value="F:ATP binding"/>
    <property type="evidence" value="ECO:0007669"/>
    <property type="project" value="UniProtKB-KW"/>
</dbReference>
<proteinExistence type="inferred from homology"/>
<dbReference type="PANTHER" id="PTHR39321:SF3">
    <property type="entry name" value="PHOSPHOPANTETHEINE ADENYLYLTRANSFERASE"/>
    <property type="match status" value="1"/>
</dbReference>
<evidence type="ECO:0000256" key="5">
    <source>
        <dbReference type="ARBA" id="ARBA00022695"/>
    </source>
</evidence>
<dbReference type="UniPathway" id="UPA00253">
    <property type="reaction ID" value="UER00332"/>
</dbReference>
<dbReference type="GO" id="GO:0009435">
    <property type="term" value="P:NAD+ biosynthetic process"/>
    <property type="evidence" value="ECO:0007669"/>
    <property type="project" value="UniProtKB-UniRule"/>
</dbReference>
<comment type="pathway">
    <text evidence="2 10">Cofactor biosynthesis; NAD(+) biosynthesis; deamido-NAD(+) from nicotinate D-ribonucleotide: step 1/1.</text>
</comment>
<evidence type="ECO:0000256" key="4">
    <source>
        <dbReference type="ARBA" id="ARBA00022679"/>
    </source>
</evidence>
<comment type="catalytic activity">
    <reaction evidence="9 10">
        <text>nicotinate beta-D-ribonucleotide + ATP + H(+) = deamido-NAD(+) + diphosphate</text>
        <dbReference type="Rhea" id="RHEA:22860"/>
        <dbReference type="ChEBI" id="CHEBI:15378"/>
        <dbReference type="ChEBI" id="CHEBI:30616"/>
        <dbReference type="ChEBI" id="CHEBI:33019"/>
        <dbReference type="ChEBI" id="CHEBI:57502"/>
        <dbReference type="ChEBI" id="CHEBI:58437"/>
        <dbReference type="EC" id="2.7.7.18"/>
    </reaction>
</comment>
<name>A0A549YLP9_9BACI</name>
<keyword evidence="7 10" id="KW-0067">ATP-binding</keyword>
<evidence type="ECO:0000256" key="10">
    <source>
        <dbReference type="HAMAP-Rule" id="MF_00244"/>
    </source>
</evidence>
<dbReference type="SUPFAM" id="SSF52374">
    <property type="entry name" value="Nucleotidylyl transferase"/>
    <property type="match status" value="1"/>
</dbReference>
<evidence type="ECO:0000256" key="3">
    <source>
        <dbReference type="ARBA" id="ARBA00022642"/>
    </source>
</evidence>
<dbReference type="HAMAP" id="MF_00244">
    <property type="entry name" value="NaMN_adenylyltr"/>
    <property type="match status" value="1"/>
</dbReference>
<dbReference type="NCBIfam" id="NF000840">
    <property type="entry name" value="PRK00071.1-3"/>
    <property type="match status" value="1"/>
</dbReference>
<keyword evidence="8 10" id="KW-0520">NAD</keyword>
<dbReference type="InterPro" id="IPR004821">
    <property type="entry name" value="Cyt_trans-like"/>
</dbReference>
<comment type="function">
    <text evidence="1 10">Catalyzes the reversible adenylation of nicotinate mononucleotide (NaMN) to nicotinic acid adenine dinucleotide (NaAD).</text>
</comment>
<dbReference type="GO" id="GO:0004515">
    <property type="term" value="F:nicotinate-nucleotide adenylyltransferase activity"/>
    <property type="evidence" value="ECO:0007669"/>
    <property type="project" value="UniProtKB-UniRule"/>
</dbReference>
<dbReference type="NCBIfam" id="NF000841">
    <property type="entry name" value="PRK00071.1-4"/>
    <property type="match status" value="1"/>
</dbReference>
<dbReference type="NCBIfam" id="TIGR00125">
    <property type="entry name" value="cyt_tran_rel"/>
    <property type="match status" value="1"/>
</dbReference>
<gene>
    <name evidence="10" type="primary">nadD</name>
    <name evidence="12" type="ORF">FH966_14255</name>
</gene>
<protein>
    <recommendedName>
        <fullName evidence="10">Probable nicotinate-nucleotide adenylyltransferase</fullName>
        <ecNumber evidence="10">2.7.7.18</ecNumber>
    </recommendedName>
    <alternativeName>
        <fullName evidence="10">Deamido-NAD(+) diphosphorylase</fullName>
    </alternativeName>
    <alternativeName>
        <fullName evidence="10">Deamido-NAD(+) pyrophosphorylase</fullName>
    </alternativeName>
    <alternativeName>
        <fullName evidence="10">Nicotinate mononucleotide adenylyltransferase</fullName>
        <shortName evidence="10">NaMN adenylyltransferase</shortName>
    </alternativeName>
</protein>
<dbReference type="EMBL" id="VJMZ01000001">
    <property type="protein sequence ID" value="TRM12767.1"/>
    <property type="molecule type" value="Genomic_DNA"/>
</dbReference>
<keyword evidence="13" id="KW-1185">Reference proteome</keyword>
<dbReference type="PANTHER" id="PTHR39321">
    <property type="entry name" value="NICOTINATE-NUCLEOTIDE ADENYLYLTRANSFERASE-RELATED"/>
    <property type="match status" value="1"/>
</dbReference>
<evidence type="ECO:0000313" key="12">
    <source>
        <dbReference type="EMBL" id="TRM12767.1"/>
    </source>
</evidence>
<evidence type="ECO:0000256" key="7">
    <source>
        <dbReference type="ARBA" id="ARBA00022840"/>
    </source>
</evidence>
<organism evidence="12 13">
    <name type="scientific">Lentibacillus cibarius</name>
    <dbReference type="NCBI Taxonomy" id="2583219"/>
    <lineage>
        <taxon>Bacteria</taxon>
        <taxon>Bacillati</taxon>
        <taxon>Bacillota</taxon>
        <taxon>Bacilli</taxon>
        <taxon>Bacillales</taxon>
        <taxon>Bacillaceae</taxon>
        <taxon>Lentibacillus</taxon>
    </lineage>
</organism>
<dbReference type="NCBIfam" id="TIGR00482">
    <property type="entry name" value="nicotinate (nicotinamide) nucleotide adenylyltransferase"/>
    <property type="match status" value="1"/>
</dbReference>
<accession>A0A549YLP9</accession>
<comment type="caution">
    <text evidence="12">The sequence shown here is derived from an EMBL/GenBank/DDBJ whole genome shotgun (WGS) entry which is preliminary data.</text>
</comment>
<comment type="similarity">
    <text evidence="10">Belongs to the NadD family.</text>
</comment>
<evidence type="ECO:0000256" key="1">
    <source>
        <dbReference type="ARBA" id="ARBA00002324"/>
    </source>
</evidence>
<evidence type="ECO:0000256" key="9">
    <source>
        <dbReference type="ARBA" id="ARBA00048721"/>
    </source>
</evidence>
<dbReference type="RefSeq" id="WP_142791699.1">
    <property type="nucleotide sequence ID" value="NZ_VJMZ01000001.1"/>
</dbReference>
<dbReference type="EC" id="2.7.7.18" evidence="10"/>
<keyword evidence="4 10" id="KW-0808">Transferase</keyword>
<evidence type="ECO:0000256" key="6">
    <source>
        <dbReference type="ARBA" id="ARBA00022741"/>
    </source>
</evidence>
<dbReference type="InterPro" id="IPR005248">
    <property type="entry name" value="NadD/NMNAT"/>
</dbReference>
<keyword evidence="3 10" id="KW-0662">Pyridine nucleotide biosynthesis</keyword>
<feature type="domain" description="Cytidyltransferase-like" evidence="11">
    <location>
        <begin position="6"/>
        <end position="161"/>
    </location>
</feature>
<keyword evidence="5 10" id="KW-0548">Nucleotidyltransferase</keyword>
<evidence type="ECO:0000259" key="11">
    <source>
        <dbReference type="Pfam" id="PF01467"/>
    </source>
</evidence>
<sequence>MKHVGILGGTFDPPHIGHLIVAEEVRVALELDEVWLMPSSEPPHKQTAAANGKQRVEMAKNAIAGNHYFKVDTIEMSRSGKSYTYDTIKLLMDEHPDISFYFIIGADMVEYLPHWKQIDELMEMIRFVGVKRKGFRLESDYPIIEIDIPLIDISSTDVKKRVASGRSIKYLVPESVETFIKENHLYEER</sequence>
<evidence type="ECO:0000256" key="2">
    <source>
        <dbReference type="ARBA" id="ARBA00005019"/>
    </source>
</evidence>
<dbReference type="CDD" id="cd02165">
    <property type="entry name" value="NMNAT"/>
    <property type="match status" value="1"/>
</dbReference>
<dbReference type="AlphaFoldDB" id="A0A549YLP9"/>
<keyword evidence="6 10" id="KW-0547">Nucleotide-binding</keyword>
<dbReference type="Proteomes" id="UP000319280">
    <property type="component" value="Unassembled WGS sequence"/>
</dbReference>
<dbReference type="Pfam" id="PF01467">
    <property type="entry name" value="CTP_transf_like"/>
    <property type="match status" value="1"/>
</dbReference>
<reference evidence="12 13" key="1">
    <citation type="submission" date="2019-07" db="EMBL/GenBank/DDBJ databases">
        <title>Genomic analysis of Lentibacillus sp. NKC851-2.</title>
        <authorList>
            <person name="Oh Y.J."/>
        </authorList>
    </citation>
    <scope>NUCLEOTIDE SEQUENCE [LARGE SCALE GENOMIC DNA]</scope>
    <source>
        <strain evidence="12 13">NKC851-2</strain>
    </source>
</reference>
<dbReference type="InterPro" id="IPR014729">
    <property type="entry name" value="Rossmann-like_a/b/a_fold"/>
</dbReference>
<evidence type="ECO:0000256" key="8">
    <source>
        <dbReference type="ARBA" id="ARBA00023027"/>
    </source>
</evidence>